<keyword evidence="1" id="KW-0732">Signal</keyword>
<evidence type="ECO:0000313" key="2">
    <source>
        <dbReference type="EMBL" id="KZS90045.1"/>
    </source>
</evidence>
<sequence length="222" mass="22855">MLSSLLPVVFSSLVLAVPAPLHQRDVPISICNTTLTGLLAANASSSKLACLLPVVSSSPFQDPLAFSIDNQSQLVFNASSNEVLNVAFQPCTPNFGHFNTTGNDTVEGHIFLPDLQQCLGVASLEGPTLQLAAVDCPISDDSSQGFVSWVQTNGSFLFAGVTQADGSIIQGTNLPGAANCTGFGFFGFPSTASGVPADGPVTLECANNADVSPFLFAPSLSS</sequence>
<accession>A0A164QWZ6</accession>
<reference evidence="2 3" key="1">
    <citation type="journal article" date="2016" name="Mol. Biol. Evol.">
        <title>Comparative Genomics of Early-Diverging Mushroom-Forming Fungi Provides Insights into the Origins of Lignocellulose Decay Capabilities.</title>
        <authorList>
            <person name="Nagy L.G."/>
            <person name="Riley R."/>
            <person name="Tritt A."/>
            <person name="Adam C."/>
            <person name="Daum C."/>
            <person name="Floudas D."/>
            <person name="Sun H."/>
            <person name="Yadav J.S."/>
            <person name="Pangilinan J."/>
            <person name="Larsson K.H."/>
            <person name="Matsuura K."/>
            <person name="Barry K."/>
            <person name="Labutti K."/>
            <person name="Kuo R."/>
            <person name="Ohm R.A."/>
            <person name="Bhattacharya S.S."/>
            <person name="Shirouzu T."/>
            <person name="Yoshinaga Y."/>
            <person name="Martin F.M."/>
            <person name="Grigoriev I.V."/>
            <person name="Hibbett D.S."/>
        </authorList>
    </citation>
    <scope>NUCLEOTIDE SEQUENCE [LARGE SCALE GENOMIC DNA]</scope>
    <source>
        <strain evidence="2 3">HHB9708</strain>
    </source>
</reference>
<dbReference type="AlphaFoldDB" id="A0A164QWZ6"/>
<dbReference type="EMBL" id="KV419424">
    <property type="protein sequence ID" value="KZS90045.1"/>
    <property type="molecule type" value="Genomic_DNA"/>
</dbReference>
<organism evidence="2 3">
    <name type="scientific">Sistotremastrum niveocremeum HHB9708</name>
    <dbReference type="NCBI Taxonomy" id="1314777"/>
    <lineage>
        <taxon>Eukaryota</taxon>
        <taxon>Fungi</taxon>
        <taxon>Dikarya</taxon>
        <taxon>Basidiomycota</taxon>
        <taxon>Agaricomycotina</taxon>
        <taxon>Agaricomycetes</taxon>
        <taxon>Sistotremastrales</taxon>
        <taxon>Sistotremastraceae</taxon>
        <taxon>Sertulicium</taxon>
        <taxon>Sertulicium niveocremeum</taxon>
    </lineage>
</organism>
<feature type="signal peptide" evidence="1">
    <location>
        <begin position="1"/>
        <end position="16"/>
    </location>
</feature>
<dbReference type="Proteomes" id="UP000076722">
    <property type="component" value="Unassembled WGS sequence"/>
</dbReference>
<evidence type="ECO:0000313" key="3">
    <source>
        <dbReference type="Proteomes" id="UP000076722"/>
    </source>
</evidence>
<protein>
    <recommendedName>
        <fullName evidence="4">Ubiquitin 3 binding protein But2 C-terminal domain-containing protein</fullName>
    </recommendedName>
</protein>
<name>A0A164QWZ6_9AGAM</name>
<proteinExistence type="predicted"/>
<evidence type="ECO:0000256" key="1">
    <source>
        <dbReference type="SAM" id="SignalP"/>
    </source>
</evidence>
<feature type="chain" id="PRO_5007852704" description="Ubiquitin 3 binding protein But2 C-terminal domain-containing protein" evidence="1">
    <location>
        <begin position="17"/>
        <end position="222"/>
    </location>
</feature>
<keyword evidence="3" id="KW-1185">Reference proteome</keyword>
<evidence type="ECO:0008006" key="4">
    <source>
        <dbReference type="Google" id="ProtNLM"/>
    </source>
</evidence>
<dbReference type="OrthoDB" id="3349148at2759"/>
<gene>
    <name evidence="2" type="ORF">SISNIDRAFT_497344</name>
</gene>